<gene>
    <name evidence="4" type="ORF">GO495_12295</name>
</gene>
<organism evidence="4 5">
    <name type="scientific">Chitinophaga oryziterrae</name>
    <dbReference type="NCBI Taxonomy" id="1031224"/>
    <lineage>
        <taxon>Bacteria</taxon>
        <taxon>Pseudomonadati</taxon>
        <taxon>Bacteroidota</taxon>
        <taxon>Chitinophagia</taxon>
        <taxon>Chitinophagales</taxon>
        <taxon>Chitinophagaceae</taxon>
        <taxon>Chitinophaga</taxon>
    </lineage>
</organism>
<dbReference type="OrthoDB" id="934696at2"/>
<proteinExistence type="predicted"/>
<sequence>MQLTSEQIDMFLKGMYSGREAKKIAVYLQENPSVLQDHLKEEWESADGETPLPGELSEVIYQEITTQVSGIKKVKRNVWTAIAASILLIVTFVLFQKNNSKTAMLASLKKPDNDTVNRNAGIVWQEKRNNTNKKEVITLPDGSSVHLFKNSVIRFKEPFVQQKREIMLQGHASFDVTRNPRNPFIVYAGATATTVLGTTFNVAQDKEGVTVKLYSGKVMIKPAGKEQPTGWKEPVYLSPGQQMKYDAAKDAVTVIDEKDNADHVKGALNFNSIPISKVLETLSEKYQVPILYDAEELDTTCFTGAILPTDSLMTILQVMKSVNHLTIAQLHDTIIIKKNDTK</sequence>
<evidence type="ECO:0000313" key="4">
    <source>
        <dbReference type="EMBL" id="MVT41367.1"/>
    </source>
</evidence>
<feature type="transmembrane region" description="Helical" evidence="1">
    <location>
        <begin position="78"/>
        <end position="95"/>
    </location>
</feature>
<dbReference type="RefSeq" id="WP_157299996.1">
    <property type="nucleotide sequence ID" value="NZ_BAAAZB010000025.1"/>
</dbReference>
<dbReference type="Gene3D" id="3.55.50.30">
    <property type="match status" value="1"/>
</dbReference>
<dbReference type="AlphaFoldDB" id="A0A6N8J803"/>
<feature type="domain" description="FecR protein" evidence="2">
    <location>
        <begin position="131"/>
        <end position="218"/>
    </location>
</feature>
<dbReference type="GO" id="GO:0016989">
    <property type="term" value="F:sigma factor antagonist activity"/>
    <property type="evidence" value="ECO:0007669"/>
    <property type="project" value="TreeGrafter"/>
</dbReference>
<dbReference type="Pfam" id="PF04773">
    <property type="entry name" value="FecR"/>
    <property type="match status" value="1"/>
</dbReference>
<dbReference type="InterPro" id="IPR012373">
    <property type="entry name" value="Ferrdict_sens_TM"/>
</dbReference>
<dbReference type="InterPro" id="IPR032508">
    <property type="entry name" value="FecR_C"/>
</dbReference>
<name>A0A6N8J803_9BACT</name>
<dbReference type="PIRSF" id="PIRSF018266">
    <property type="entry name" value="FecR"/>
    <property type="match status" value="1"/>
</dbReference>
<dbReference type="InterPro" id="IPR006860">
    <property type="entry name" value="FecR"/>
</dbReference>
<dbReference type="PANTHER" id="PTHR30273">
    <property type="entry name" value="PERIPLASMIC SIGNAL SENSOR AND SIGMA FACTOR ACTIVATOR FECR-RELATED"/>
    <property type="match status" value="1"/>
</dbReference>
<protein>
    <submittedName>
        <fullName evidence="4">DUF4974 domain-containing protein</fullName>
    </submittedName>
</protein>
<dbReference type="Pfam" id="PF16344">
    <property type="entry name" value="FecR_C"/>
    <property type="match status" value="1"/>
</dbReference>
<accession>A0A6N8J803</accession>
<evidence type="ECO:0000313" key="5">
    <source>
        <dbReference type="Proteomes" id="UP000468388"/>
    </source>
</evidence>
<reference evidence="4 5" key="1">
    <citation type="submission" date="2019-12" db="EMBL/GenBank/DDBJ databases">
        <title>The draft genomic sequence of strain Chitinophaga oryziterrae JCM 16595.</title>
        <authorList>
            <person name="Zhang X."/>
        </authorList>
    </citation>
    <scope>NUCLEOTIDE SEQUENCE [LARGE SCALE GENOMIC DNA]</scope>
    <source>
        <strain evidence="4 5">JCM 16595</strain>
    </source>
</reference>
<dbReference type="EMBL" id="WRXO01000003">
    <property type="protein sequence ID" value="MVT41367.1"/>
    <property type="molecule type" value="Genomic_DNA"/>
</dbReference>
<keyword evidence="5" id="KW-1185">Reference proteome</keyword>
<keyword evidence="1" id="KW-1133">Transmembrane helix</keyword>
<feature type="domain" description="Protein FecR C-terminal" evidence="3">
    <location>
        <begin position="268"/>
        <end position="336"/>
    </location>
</feature>
<dbReference type="Proteomes" id="UP000468388">
    <property type="component" value="Unassembled WGS sequence"/>
</dbReference>
<comment type="caution">
    <text evidence="4">The sequence shown here is derived from an EMBL/GenBank/DDBJ whole genome shotgun (WGS) entry which is preliminary data.</text>
</comment>
<evidence type="ECO:0000259" key="3">
    <source>
        <dbReference type="Pfam" id="PF16344"/>
    </source>
</evidence>
<dbReference type="Gene3D" id="2.60.120.1440">
    <property type="match status" value="1"/>
</dbReference>
<keyword evidence="1" id="KW-0472">Membrane</keyword>
<keyword evidence="1" id="KW-0812">Transmembrane</keyword>
<evidence type="ECO:0000256" key="1">
    <source>
        <dbReference type="SAM" id="Phobius"/>
    </source>
</evidence>
<evidence type="ECO:0000259" key="2">
    <source>
        <dbReference type="Pfam" id="PF04773"/>
    </source>
</evidence>
<dbReference type="PANTHER" id="PTHR30273:SF2">
    <property type="entry name" value="PROTEIN FECR"/>
    <property type="match status" value="1"/>
</dbReference>